<dbReference type="PANTHER" id="PTHR43383">
    <property type="entry name" value="NODULIN 6"/>
    <property type="match status" value="1"/>
</dbReference>
<feature type="compositionally biased region" description="Basic and acidic residues" evidence="1">
    <location>
        <begin position="58"/>
        <end position="69"/>
    </location>
</feature>
<reference evidence="2" key="1">
    <citation type="submission" date="2020-04" db="EMBL/GenBank/DDBJ databases">
        <authorList>
            <person name="Alioto T."/>
            <person name="Alioto T."/>
            <person name="Gomez Garrido J."/>
        </authorList>
    </citation>
    <scope>NUCLEOTIDE SEQUENCE</scope>
    <source>
        <strain evidence="2">A484AB</strain>
    </source>
</reference>
<protein>
    <submittedName>
        <fullName evidence="2">Uncharacterized protein</fullName>
    </submittedName>
</protein>
<dbReference type="OrthoDB" id="411615at2759"/>
<sequence length="330" mass="37955">MSPDNPNFVSPNMDFEDDRSNDEATKIPVQPRVGGNDKTPVVQNPHQVEENPEEDEVALPRESRNRRPPEQYGLSYTFNITKEENIQEPKSYNEAIRSPHAENWRKAMQAEYESLMDNNTWTLVDEPEDQQVLPGKWVYKVKYGANGQVDKLKARYVAKGHAQIEGLDFFDTYAPTCKPETFRILLATAARKDLYLGQMDVKSAYLHSKIEEQIYLEQPEGFVKKANSGQKLVCKLNKAIYGLKQAAKNWYEALTSLLLKKGFKRSCNDCCLFVRKEENGTFSYVLVWVDDIVVARETEEAINKIKSMLNENFKLDDRGDLNWLLGMQIL</sequence>
<proteinExistence type="predicted"/>
<name>A0A7D9IBC4_PARCT</name>
<gene>
    <name evidence="2" type="ORF">PACLA_8A028938</name>
</gene>
<dbReference type="SUPFAM" id="SSF56672">
    <property type="entry name" value="DNA/RNA polymerases"/>
    <property type="match status" value="1"/>
</dbReference>
<evidence type="ECO:0000313" key="3">
    <source>
        <dbReference type="Proteomes" id="UP001152795"/>
    </source>
</evidence>
<evidence type="ECO:0000313" key="2">
    <source>
        <dbReference type="EMBL" id="CAB4001163.1"/>
    </source>
</evidence>
<comment type="caution">
    <text evidence="2">The sequence shown here is derived from an EMBL/GenBank/DDBJ whole genome shotgun (WGS) entry which is preliminary data.</text>
</comment>
<dbReference type="InterPro" id="IPR043502">
    <property type="entry name" value="DNA/RNA_pol_sf"/>
</dbReference>
<dbReference type="EMBL" id="CACRXK020004017">
    <property type="protein sequence ID" value="CAB4001163.1"/>
    <property type="molecule type" value="Genomic_DNA"/>
</dbReference>
<feature type="region of interest" description="Disordered" evidence="1">
    <location>
        <begin position="1"/>
        <end position="72"/>
    </location>
</feature>
<feature type="compositionally biased region" description="Polar residues" evidence="1">
    <location>
        <begin position="1"/>
        <end position="10"/>
    </location>
</feature>
<dbReference type="Proteomes" id="UP001152795">
    <property type="component" value="Unassembled WGS sequence"/>
</dbReference>
<dbReference type="AlphaFoldDB" id="A0A7D9IBC4"/>
<keyword evidence="3" id="KW-1185">Reference proteome</keyword>
<evidence type="ECO:0000256" key="1">
    <source>
        <dbReference type="SAM" id="MobiDB-lite"/>
    </source>
</evidence>
<dbReference type="PANTHER" id="PTHR43383:SF2">
    <property type="entry name" value="AMIDOHYDROLASE 2 FAMILY PROTEIN"/>
    <property type="match status" value="1"/>
</dbReference>
<dbReference type="InterPro" id="IPR013103">
    <property type="entry name" value="RVT_2"/>
</dbReference>
<dbReference type="Pfam" id="PF07727">
    <property type="entry name" value="RVT_2"/>
    <property type="match status" value="1"/>
</dbReference>
<organism evidence="2 3">
    <name type="scientific">Paramuricea clavata</name>
    <name type="common">Red gorgonian</name>
    <name type="synonym">Violescent sea-whip</name>
    <dbReference type="NCBI Taxonomy" id="317549"/>
    <lineage>
        <taxon>Eukaryota</taxon>
        <taxon>Metazoa</taxon>
        <taxon>Cnidaria</taxon>
        <taxon>Anthozoa</taxon>
        <taxon>Octocorallia</taxon>
        <taxon>Malacalcyonacea</taxon>
        <taxon>Plexauridae</taxon>
        <taxon>Paramuricea</taxon>
    </lineage>
</organism>
<accession>A0A7D9IBC4</accession>